<gene>
    <name evidence="1" type="ORF">H5410_047779</name>
</gene>
<comment type="caution">
    <text evidence="1">The sequence shown here is derived from an EMBL/GenBank/DDBJ whole genome shotgun (WGS) entry which is preliminary data.</text>
</comment>
<proteinExistence type="predicted"/>
<keyword evidence="2" id="KW-1185">Reference proteome</keyword>
<dbReference type="AlphaFoldDB" id="A0A9J5XG53"/>
<evidence type="ECO:0000313" key="1">
    <source>
        <dbReference type="EMBL" id="KAG5587345.1"/>
    </source>
</evidence>
<dbReference type="Proteomes" id="UP000824120">
    <property type="component" value="Chromosome 9"/>
</dbReference>
<sequence>MKLSLLARDKVCMSRTARGLNILDITIWNKGHLIGEVGRLLLYKRKTELFRTLHPLRLHEWYKRY</sequence>
<dbReference type="EMBL" id="JACXVP010000009">
    <property type="protein sequence ID" value="KAG5587345.1"/>
    <property type="molecule type" value="Genomic_DNA"/>
</dbReference>
<organism evidence="1 2">
    <name type="scientific">Solanum commersonii</name>
    <name type="common">Commerson's wild potato</name>
    <name type="synonym">Commerson's nightshade</name>
    <dbReference type="NCBI Taxonomy" id="4109"/>
    <lineage>
        <taxon>Eukaryota</taxon>
        <taxon>Viridiplantae</taxon>
        <taxon>Streptophyta</taxon>
        <taxon>Embryophyta</taxon>
        <taxon>Tracheophyta</taxon>
        <taxon>Spermatophyta</taxon>
        <taxon>Magnoliopsida</taxon>
        <taxon>eudicotyledons</taxon>
        <taxon>Gunneridae</taxon>
        <taxon>Pentapetalae</taxon>
        <taxon>asterids</taxon>
        <taxon>lamiids</taxon>
        <taxon>Solanales</taxon>
        <taxon>Solanaceae</taxon>
        <taxon>Solanoideae</taxon>
        <taxon>Solaneae</taxon>
        <taxon>Solanum</taxon>
    </lineage>
</organism>
<name>A0A9J5XG53_SOLCO</name>
<dbReference type="OrthoDB" id="1305745at2759"/>
<protein>
    <submittedName>
        <fullName evidence="1">Uncharacterized protein</fullName>
    </submittedName>
</protein>
<reference evidence="1 2" key="1">
    <citation type="submission" date="2020-09" db="EMBL/GenBank/DDBJ databases">
        <title>De no assembly of potato wild relative species, Solanum commersonii.</title>
        <authorList>
            <person name="Cho K."/>
        </authorList>
    </citation>
    <scope>NUCLEOTIDE SEQUENCE [LARGE SCALE GENOMIC DNA]</scope>
    <source>
        <strain evidence="1">LZ3.2</strain>
        <tissue evidence="1">Leaf</tissue>
    </source>
</reference>
<evidence type="ECO:0000313" key="2">
    <source>
        <dbReference type="Proteomes" id="UP000824120"/>
    </source>
</evidence>
<accession>A0A9J5XG53</accession>